<evidence type="ECO:0000313" key="2">
    <source>
        <dbReference type="Proteomes" id="UP001158576"/>
    </source>
</evidence>
<evidence type="ECO:0000313" key="1">
    <source>
        <dbReference type="EMBL" id="CAG5100234.1"/>
    </source>
</evidence>
<sequence>MTVHCAGPREFWQLATNPANELLGNRKSKRLWEVFWRTEDRHPRVTCRAQKSFKMLFRDPEGELLHSPNGPAVRDDDQTDKRAFLFFKSKSMIILPEKIQEEPGQPEKHIRIKEKEDAGVHVSVAINGIVATFDLKAAQFVRQLQRLVADFARRKNIWHDGEVELFCGEKSFSRARK</sequence>
<organism evidence="1 2">
    <name type="scientific">Oikopleura dioica</name>
    <name type="common">Tunicate</name>
    <dbReference type="NCBI Taxonomy" id="34765"/>
    <lineage>
        <taxon>Eukaryota</taxon>
        <taxon>Metazoa</taxon>
        <taxon>Chordata</taxon>
        <taxon>Tunicata</taxon>
        <taxon>Appendicularia</taxon>
        <taxon>Copelata</taxon>
        <taxon>Oikopleuridae</taxon>
        <taxon>Oikopleura</taxon>
    </lineage>
</organism>
<proteinExistence type="predicted"/>
<accession>A0ABN7SJD7</accession>
<name>A0ABN7SJD7_OIKDI</name>
<dbReference type="Proteomes" id="UP001158576">
    <property type="component" value="Chromosome XSR"/>
</dbReference>
<dbReference type="EMBL" id="OU015569">
    <property type="protein sequence ID" value="CAG5100234.1"/>
    <property type="molecule type" value="Genomic_DNA"/>
</dbReference>
<keyword evidence="2" id="KW-1185">Reference proteome</keyword>
<reference evidence="1 2" key="1">
    <citation type="submission" date="2021-04" db="EMBL/GenBank/DDBJ databases">
        <authorList>
            <person name="Bliznina A."/>
        </authorList>
    </citation>
    <scope>NUCLEOTIDE SEQUENCE [LARGE SCALE GENOMIC DNA]</scope>
</reference>
<protein>
    <submittedName>
        <fullName evidence="1">Oidioi.mRNA.OKI2018_I69.XSR.g16906.t1.cds</fullName>
    </submittedName>
</protein>
<gene>
    <name evidence="1" type="ORF">OKIOD_LOCUS8464</name>
</gene>